<dbReference type="SMART" id="SM00268">
    <property type="entry name" value="ACTIN"/>
    <property type="match status" value="1"/>
</dbReference>
<dbReference type="EMBL" id="JANPWB010000010">
    <property type="protein sequence ID" value="KAJ1137477.1"/>
    <property type="molecule type" value="Genomic_DNA"/>
</dbReference>
<accession>A0AAV7QDW5</accession>
<dbReference type="Pfam" id="PF00022">
    <property type="entry name" value="Actin"/>
    <property type="match status" value="1"/>
</dbReference>
<organism evidence="3 4">
    <name type="scientific">Pleurodeles waltl</name>
    <name type="common">Iberian ribbed newt</name>
    <dbReference type="NCBI Taxonomy" id="8319"/>
    <lineage>
        <taxon>Eukaryota</taxon>
        <taxon>Metazoa</taxon>
        <taxon>Chordata</taxon>
        <taxon>Craniata</taxon>
        <taxon>Vertebrata</taxon>
        <taxon>Euteleostomi</taxon>
        <taxon>Amphibia</taxon>
        <taxon>Batrachia</taxon>
        <taxon>Caudata</taxon>
        <taxon>Salamandroidea</taxon>
        <taxon>Salamandridae</taxon>
        <taxon>Pleurodelinae</taxon>
        <taxon>Pleurodeles</taxon>
    </lineage>
</organism>
<comment type="similarity">
    <text evidence="1 2">Belongs to the actin family.</text>
</comment>
<evidence type="ECO:0000256" key="2">
    <source>
        <dbReference type="RuleBase" id="RU000487"/>
    </source>
</evidence>
<gene>
    <name evidence="3" type="ORF">NDU88_003875</name>
</gene>
<dbReference type="PANTHER" id="PTHR11937">
    <property type="entry name" value="ACTIN"/>
    <property type="match status" value="1"/>
</dbReference>
<evidence type="ECO:0000313" key="4">
    <source>
        <dbReference type="Proteomes" id="UP001066276"/>
    </source>
</evidence>
<dbReference type="SUPFAM" id="SSF53067">
    <property type="entry name" value="Actin-like ATPase domain"/>
    <property type="match status" value="2"/>
</dbReference>
<dbReference type="Proteomes" id="UP001066276">
    <property type="component" value="Chromosome 6"/>
</dbReference>
<name>A0AAV7QDW5_PLEWA</name>
<dbReference type="Gene3D" id="3.30.420.40">
    <property type="match status" value="2"/>
</dbReference>
<dbReference type="InterPro" id="IPR004000">
    <property type="entry name" value="Actin"/>
</dbReference>
<dbReference type="Gene3D" id="3.90.640.10">
    <property type="entry name" value="Actin, Chain A, domain 4"/>
    <property type="match status" value="1"/>
</dbReference>
<protein>
    <submittedName>
        <fullName evidence="3">Uncharacterized protein</fullName>
    </submittedName>
</protein>
<dbReference type="FunFam" id="3.30.420.40:FF:000050">
    <property type="entry name" value="Actin, alpha skeletal muscle"/>
    <property type="match status" value="1"/>
</dbReference>
<comment type="caution">
    <text evidence="3">The sequence shown here is derived from an EMBL/GenBank/DDBJ whole genome shotgun (WGS) entry which is preliminary data.</text>
</comment>
<dbReference type="InterPro" id="IPR043129">
    <property type="entry name" value="ATPase_NBD"/>
</dbReference>
<keyword evidence="4" id="KW-1185">Reference proteome</keyword>
<dbReference type="AlphaFoldDB" id="A0AAV7QDW5"/>
<reference evidence="3" key="1">
    <citation type="journal article" date="2022" name="bioRxiv">
        <title>Sequencing and chromosome-scale assembly of the giantPleurodeles waltlgenome.</title>
        <authorList>
            <person name="Brown T."/>
            <person name="Elewa A."/>
            <person name="Iarovenko S."/>
            <person name="Subramanian E."/>
            <person name="Araus A.J."/>
            <person name="Petzold A."/>
            <person name="Susuki M."/>
            <person name="Suzuki K.-i.T."/>
            <person name="Hayashi T."/>
            <person name="Toyoda A."/>
            <person name="Oliveira C."/>
            <person name="Osipova E."/>
            <person name="Leigh N.D."/>
            <person name="Simon A."/>
            <person name="Yun M.H."/>
        </authorList>
    </citation>
    <scope>NUCLEOTIDE SEQUENCE</scope>
    <source>
        <strain evidence="3">20211129_DDA</strain>
        <tissue evidence="3">Liver</tissue>
    </source>
</reference>
<sequence>MEPPGVVIDNGSGFCRSGFAGSDRPKSVIKTMAVIPIFQASKQDTLCLMCESSSTLRTAIDKRQPISHGIITDWDAMEILWNHIFVCQLKIFPEDQPVLMTDSPSSPCTNREKLAEVFFEAFGVPALQVANTALLTLCSYGLISGLVIESGAGVSSSAVICQGELLKTATYRLDIAGRSLTKYLTKLLQEANNIPLKLEKKLVTRIKQSCCYVSLDLEKNLNFNKRTRLKLPDGEQLILGSERFICPEPIFRPEMLGNDSPGLHLLAMNSIQKVPVEFRTEVLSHIAFAGGSSMFPGFPERIRHELMKISLQDYHYRFLASPERKTAAWAGGSIIASLSSSKPMMMTMKEYKEYGAFHVYEKFV</sequence>
<evidence type="ECO:0000313" key="3">
    <source>
        <dbReference type="EMBL" id="KAJ1137477.1"/>
    </source>
</evidence>
<dbReference type="PRINTS" id="PR00190">
    <property type="entry name" value="ACTIN"/>
</dbReference>
<proteinExistence type="inferred from homology"/>
<evidence type="ECO:0000256" key="1">
    <source>
        <dbReference type="ARBA" id="ARBA00006752"/>
    </source>
</evidence>